<feature type="compositionally biased region" description="Basic and acidic residues" evidence="2">
    <location>
        <begin position="482"/>
        <end position="500"/>
    </location>
</feature>
<feature type="compositionally biased region" description="Basic residues" evidence="2">
    <location>
        <begin position="461"/>
        <end position="481"/>
    </location>
</feature>
<dbReference type="AlphaFoldDB" id="K3WCE5"/>
<dbReference type="Proteomes" id="UP000019132">
    <property type="component" value="Unassembled WGS sequence"/>
</dbReference>
<dbReference type="InterPro" id="IPR011992">
    <property type="entry name" value="EF-hand-dom_pair"/>
</dbReference>
<keyword evidence="5" id="KW-1185">Reference proteome</keyword>
<dbReference type="OMA" id="MANIFHE"/>
<feature type="compositionally biased region" description="Basic residues" evidence="2">
    <location>
        <begin position="514"/>
        <end position="527"/>
    </location>
</feature>
<dbReference type="PROSITE" id="PS00018">
    <property type="entry name" value="EF_HAND_1"/>
    <property type="match status" value="1"/>
</dbReference>
<dbReference type="HOGENOM" id="CLU_459673_0_0_1"/>
<dbReference type="STRING" id="431595.K3WCE5"/>
<dbReference type="Pfam" id="PF13405">
    <property type="entry name" value="EF-hand_6"/>
    <property type="match status" value="1"/>
</dbReference>
<reference evidence="5" key="1">
    <citation type="journal article" date="2010" name="Genome Biol.">
        <title>Genome sequence of the necrotrophic plant pathogen Pythium ultimum reveals original pathogenicity mechanisms and effector repertoire.</title>
        <authorList>
            <person name="Levesque C.A."/>
            <person name="Brouwer H."/>
            <person name="Cano L."/>
            <person name="Hamilton J.P."/>
            <person name="Holt C."/>
            <person name="Huitema E."/>
            <person name="Raffaele S."/>
            <person name="Robideau G.P."/>
            <person name="Thines M."/>
            <person name="Win J."/>
            <person name="Zerillo M.M."/>
            <person name="Beakes G.W."/>
            <person name="Boore J.L."/>
            <person name="Busam D."/>
            <person name="Dumas B."/>
            <person name="Ferriera S."/>
            <person name="Fuerstenberg S.I."/>
            <person name="Gachon C.M."/>
            <person name="Gaulin E."/>
            <person name="Govers F."/>
            <person name="Grenville-Briggs L."/>
            <person name="Horner N."/>
            <person name="Hostetler J."/>
            <person name="Jiang R.H."/>
            <person name="Johnson J."/>
            <person name="Krajaejun T."/>
            <person name="Lin H."/>
            <person name="Meijer H.J."/>
            <person name="Moore B."/>
            <person name="Morris P."/>
            <person name="Phuntmart V."/>
            <person name="Puiu D."/>
            <person name="Shetty J."/>
            <person name="Stajich J.E."/>
            <person name="Tripathy S."/>
            <person name="Wawra S."/>
            <person name="van West P."/>
            <person name="Whitty B.R."/>
            <person name="Coutinho P.M."/>
            <person name="Henrissat B."/>
            <person name="Martin F."/>
            <person name="Thomas P.D."/>
            <person name="Tyler B.M."/>
            <person name="De Vries R.P."/>
            <person name="Kamoun S."/>
            <person name="Yandell M."/>
            <person name="Tisserat N."/>
            <person name="Buell C.R."/>
        </authorList>
    </citation>
    <scope>NUCLEOTIDE SEQUENCE</scope>
    <source>
        <strain evidence="5">DAOM:BR144</strain>
    </source>
</reference>
<dbReference type="PROSITE" id="PS50222">
    <property type="entry name" value="EF_HAND_2"/>
    <property type="match status" value="1"/>
</dbReference>
<organism evidence="4 5">
    <name type="scientific">Globisporangium ultimum (strain ATCC 200006 / CBS 805.95 / DAOM BR144)</name>
    <name type="common">Pythium ultimum</name>
    <dbReference type="NCBI Taxonomy" id="431595"/>
    <lineage>
        <taxon>Eukaryota</taxon>
        <taxon>Sar</taxon>
        <taxon>Stramenopiles</taxon>
        <taxon>Oomycota</taxon>
        <taxon>Peronosporomycetes</taxon>
        <taxon>Pythiales</taxon>
        <taxon>Pythiaceae</taxon>
        <taxon>Globisporangium</taxon>
    </lineage>
</organism>
<dbReference type="InterPro" id="IPR002048">
    <property type="entry name" value="EF_hand_dom"/>
</dbReference>
<feature type="compositionally biased region" description="Low complexity" evidence="2">
    <location>
        <begin position="528"/>
        <end position="545"/>
    </location>
</feature>
<feature type="compositionally biased region" description="Polar residues" evidence="2">
    <location>
        <begin position="262"/>
        <end position="271"/>
    </location>
</feature>
<evidence type="ECO:0000256" key="1">
    <source>
        <dbReference type="ARBA" id="ARBA00022837"/>
    </source>
</evidence>
<feature type="region of interest" description="Disordered" evidence="2">
    <location>
        <begin position="400"/>
        <end position="570"/>
    </location>
</feature>
<dbReference type="GO" id="GO:0005509">
    <property type="term" value="F:calcium ion binding"/>
    <property type="evidence" value="ECO:0007669"/>
    <property type="project" value="InterPro"/>
</dbReference>
<keyword evidence="1" id="KW-0106">Calcium</keyword>
<feature type="compositionally biased region" description="Polar residues" evidence="2">
    <location>
        <begin position="355"/>
        <end position="372"/>
    </location>
</feature>
<feature type="domain" description="EF-hand" evidence="3">
    <location>
        <begin position="571"/>
        <end position="606"/>
    </location>
</feature>
<reference evidence="5" key="2">
    <citation type="submission" date="2010-04" db="EMBL/GenBank/DDBJ databases">
        <authorList>
            <person name="Buell R."/>
            <person name="Hamilton J."/>
            <person name="Hostetler J."/>
        </authorList>
    </citation>
    <scope>NUCLEOTIDE SEQUENCE [LARGE SCALE GENOMIC DNA]</scope>
    <source>
        <strain evidence="5">DAOM:BR144</strain>
    </source>
</reference>
<feature type="compositionally biased region" description="Low complexity" evidence="2">
    <location>
        <begin position="434"/>
        <end position="454"/>
    </location>
</feature>
<dbReference type="EnsemblProtists" id="PYU1_T002636">
    <property type="protein sequence ID" value="PYU1_T002636"/>
    <property type="gene ID" value="PYU1_G002633"/>
</dbReference>
<proteinExistence type="predicted"/>
<reference evidence="4" key="3">
    <citation type="submission" date="2014-11" db="UniProtKB">
        <authorList>
            <consortium name="EnsemblProtists"/>
        </authorList>
    </citation>
    <scope>IDENTIFICATION</scope>
    <source>
        <strain evidence="4">DAOM BR144</strain>
    </source>
</reference>
<dbReference type="VEuPathDB" id="FungiDB:PYU1_G002633"/>
<dbReference type="Gene3D" id="1.10.238.10">
    <property type="entry name" value="EF-hand"/>
    <property type="match status" value="1"/>
</dbReference>
<feature type="region of interest" description="Disordered" evidence="2">
    <location>
        <begin position="353"/>
        <end position="378"/>
    </location>
</feature>
<sequence>MGTSGISAAEPKFVVSLVATSAVELFVNVTRTRKFDTVAASILERCVDPSTILELLGREACVSTPHLASSGFGIMDKQRLWTSMLRLDSRALTQRIVAEGFLDHSVVAALHDPSPLKQHSHAEIGDVRRGSRLEALMFLEVLVKLSSVLRQSVNVQLLFAEVCKLVLLHQTISKEATLRAIAKRALQVICCVRVDFSAQRVDRVFQERLEAIGIPLWVIHFHQSYPNASNITDATQQHDQAHLFWKDWGAQLCGSATKKPKSTLSQSSKVATTAMKHGAPEREERRPIVHFSDQPRQTALVTKTTRRECGTEGNEMMDEPVHRVSLAANEARKKPMVCCTVIHLAPELAIASPVKTHSTRTPTGQFSTNKQSKAPEKPAPDLVQTLMSIDFESAQILSRQTTPTAAAGAAVKESKQKKEKSNLVRDDDGESLGSDAYSPFPAASSSSSSSSASSRESDRKSRSRMKVRNAKAKRKQIRRRRDSREAKEGGRDEAKQHDTSSSRGSSSDGSETRRRSRGKKEPHRHNASRPPSSSEAASSSPSTAESPRRTMMRKSSHAASATDHAKEIPDPHVETLRRVFHKYDVDGDGAISFIDLRKALNNAQAQQRLTDVEIQKWRSKSGSRRKTAAARAWSGSRTFASHLDSTPLAVRE</sequence>
<evidence type="ECO:0000313" key="4">
    <source>
        <dbReference type="EnsemblProtists" id="PYU1_T002636"/>
    </source>
</evidence>
<evidence type="ECO:0000313" key="5">
    <source>
        <dbReference type="Proteomes" id="UP000019132"/>
    </source>
</evidence>
<feature type="compositionally biased region" description="Basic and acidic residues" evidence="2">
    <location>
        <begin position="412"/>
        <end position="426"/>
    </location>
</feature>
<dbReference type="InParanoid" id="K3WCE5"/>
<name>K3WCE5_GLOUD</name>
<accession>K3WCE5</accession>
<dbReference type="InterPro" id="IPR018247">
    <property type="entry name" value="EF_Hand_1_Ca_BS"/>
</dbReference>
<dbReference type="SUPFAM" id="SSF47473">
    <property type="entry name" value="EF-hand"/>
    <property type="match status" value="1"/>
</dbReference>
<protein>
    <recommendedName>
        <fullName evidence="3">EF-hand domain-containing protein</fullName>
    </recommendedName>
</protein>
<evidence type="ECO:0000259" key="3">
    <source>
        <dbReference type="PROSITE" id="PS50222"/>
    </source>
</evidence>
<feature type="region of interest" description="Disordered" evidence="2">
    <location>
        <begin position="257"/>
        <end position="283"/>
    </location>
</feature>
<evidence type="ECO:0000256" key="2">
    <source>
        <dbReference type="SAM" id="MobiDB-lite"/>
    </source>
</evidence>